<reference evidence="2 3" key="1">
    <citation type="submission" date="2020-07" db="EMBL/GenBank/DDBJ databases">
        <title>Genomic Encyclopedia of Type Strains, Phase IV (KMG-V): Genome sequencing to study the core and pangenomes of soil and plant-associated prokaryotes.</title>
        <authorList>
            <person name="Whitman W."/>
        </authorList>
    </citation>
    <scope>NUCLEOTIDE SEQUENCE [LARGE SCALE GENOMIC DNA]</scope>
    <source>
        <strain evidence="2 3">C12</strain>
    </source>
</reference>
<dbReference type="Proteomes" id="UP000558015">
    <property type="component" value="Unassembled WGS sequence"/>
</dbReference>
<evidence type="ECO:0000313" key="3">
    <source>
        <dbReference type="Proteomes" id="UP000558015"/>
    </source>
</evidence>
<gene>
    <name evidence="2" type="ORF">HNP93_000899</name>
</gene>
<protein>
    <submittedName>
        <fullName evidence="2">Uncharacterized protein</fullName>
    </submittedName>
</protein>
<evidence type="ECO:0000313" key="2">
    <source>
        <dbReference type="EMBL" id="MBA2858198.1"/>
    </source>
</evidence>
<sequence>MAKKRLTLFDKGAVATFIIIALVGFILFREGILSFNL</sequence>
<feature type="transmembrane region" description="Helical" evidence="1">
    <location>
        <begin position="12"/>
        <end position="28"/>
    </location>
</feature>
<dbReference type="AlphaFoldDB" id="A0A7J9P643"/>
<evidence type="ECO:0000256" key="1">
    <source>
        <dbReference type="SAM" id="Phobius"/>
    </source>
</evidence>
<organism evidence="2 3">
    <name type="scientific">Methanococcus maripaludis</name>
    <name type="common">Methanococcus deltae</name>
    <dbReference type="NCBI Taxonomy" id="39152"/>
    <lineage>
        <taxon>Archaea</taxon>
        <taxon>Methanobacteriati</taxon>
        <taxon>Methanobacteriota</taxon>
        <taxon>Methanomada group</taxon>
        <taxon>Methanococci</taxon>
        <taxon>Methanococcales</taxon>
        <taxon>Methanococcaceae</taxon>
        <taxon>Methanococcus</taxon>
    </lineage>
</organism>
<proteinExistence type="predicted"/>
<comment type="caution">
    <text evidence="2">The sequence shown here is derived from an EMBL/GenBank/DDBJ whole genome shotgun (WGS) entry which is preliminary data.</text>
</comment>
<keyword evidence="1" id="KW-0812">Transmembrane</keyword>
<name>A0A7J9P643_METMI</name>
<keyword evidence="1" id="KW-1133">Transmembrane helix</keyword>
<dbReference type="EMBL" id="JACDUN010000001">
    <property type="protein sequence ID" value="MBA2858198.1"/>
    <property type="molecule type" value="Genomic_DNA"/>
</dbReference>
<keyword evidence="1" id="KW-0472">Membrane</keyword>
<accession>A0A7J9P643</accession>